<evidence type="ECO:0008006" key="4">
    <source>
        <dbReference type="Google" id="ProtNLM"/>
    </source>
</evidence>
<accession>A0A1I3IYG6</accession>
<protein>
    <recommendedName>
        <fullName evidence="4">tRNA_anti-like</fullName>
    </recommendedName>
</protein>
<name>A0A1I3IYG6_9SPIR</name>
<keyword evidence="1" id="KW-0732">Signal</keyword>
<evidence type="ECO:0000313" key="2">
    <source>
        <dbReference type="EMBL" id="SFI52940.1"/>
    </source>
</evidence>
<dbReference type="Proteomes" id="UP000182737">
    <property type="component" value="Unassembled WGS sequence"/>
</dbReference>
<dbReference type="OrthoDB" id="361794at2"/>
<dbReference type="AlphaFoldDB" id="A0A1I3IYG6"/>
<evidence type="ECO:0000313" key="3">
    <source>
        <dbReference type="Proteomes" id="UP000182737"/>
    </source>
</evidence>
<dbReference type="EMBL" id="FORI01000002">
    <property type="protein sequence ID" value="SFI52940.1"/>
    <property type="molecule type" value="Genomic_DNA"/>
</dbReference>
<feature type="signal peptide" evidence="1">
    <location>
        <begin position="1"/>
        <end position="19"/>
    </location>
</feature>
<gene>
    <name evidence="2" type="ORF">SAMN04487775_102215</name>
</gene>
<evidence type="ECO:0000256" key="1">
    <source>
        <dbReference type="SAM" id="SignalP"/>
    </source>
</evidence>
<reference evidence="3" key="1">
    <citation type="submission" date="2016-10" db="EMBL/GenBank/DDBJ databases">
        <authorList>
            <person name="Varghese N."/>
            <person name="Submissions S."/>
        </authorList>
    </citation>
    <scope>NUCLEOTIDE SEQUENCE [LARGE SCALE GENOMIC DNA]</scope>
    <source>
        <strain evidence="3">XBD1002</strain>
    </source>
</reference>
<feature type="chain" id="PRO_5010378135" description="tRNA_anti-like" evidence="1">
    <location>
        <begin position="20"/>
        <end position="109"/>
    </location>
</feature>
<proteinExistence type="predicted"/>
<sequence length="109" mass="12348">MKKYLIFFLILCSMSLCFAYSKPKKAAGNTDAVTGYIKVYGNEPFTFIGLVTEDEKEYSLKASDEVLAELRKVQGKKIEIKGTIEKSEQLSMNELKDGNLIVLEWKVVK</sequence>
<dbReference type="RefSeq" id="WP_074930607.1">
    <property type="nucleotide sequence ID" value="NZ_FORI01000002.1"/>
</dbReference>
<keyword evidence="3" id="KW-1185">Reference proteome</keyword>
<organism evidence="2 3">
    <name type="scientific">Treponema bryantii</name>
    <dbReference type="NCBI Taxonomy" id="163"/>
    <lineage>
        <taxon>Bacteria</taxon>
        <taxon>Pseudomonadati</taxon>
        <taxon>Spirochaetota</taxon>
        <taxon>Spirochaetia</taxon>
        <taxon>Spirochaetales</taxon>
        <taxon>Treponemataceae</taxon>
        <taxon>Treponema</taxon>
    </lineage>
</organism>